<keyword evidence="5 6" id="KW-0472">Membrane</keyword>
<evidence type="ECO:0000256" key="4">
    <source>
        <dbReference type="ARBA" id="ARBA00022989"/>
    </source>
</evidence>
<feature type="transmembrane region" description="Helical" evidence="6">
    <location>
        <begin position="65"/>
        <end position="86"/>
    </location>
</feature>
<comment type="subcellular location">
    <subcellularLocation>
        <location evidence="1">Membrane</location>
        <topology evidence="1">Multi-pass membrane protein</topology>
    </subcellularLocation>
</comment>
<keyword evidence="3 6" id="KW-0812">Transmembrane</keyword>
<evidence type="ECO:0000256" key="6">
    <source>
        <dbReference type="SAM" id="Phobius"/>
    </source>
</evidence>
<dbReference type="AlphaFoldDB" id="A0A7W7QJR8"/>
<reference evidence="7 8" key="1">
    <citation type="submission" date="2020-08" db="EMBL/GenBank/DDBJ databases">
        <title>Genomic Encyclopedia of Type Strains, Phase III (KMG-III): the genomes of soil and plant-associated and newly described type strains.</title>
        <authorList>
            <person name="Whitman W."/>
        </authorList>
    </citation>
    <scope>NUCLEOTIDE SEQUENCE [LARGE SCALE GENOMIC DNA]</scope>
    <source>
        <strain evidence="7 8">CECT 8840</strain>
    </source>
</reference>
<evidence type="ECO:0000256" key="3">
    <source>
        <dbReference type="ARBA" id="ARBA00022692"/>
    </source>
</evidence>
<dbReference type="EMBL" id="JACHJP010000002">
    <property type="protein sequence ID" value="MBB4914807.1"/>
    <property type="molecule type" value="Genomic_DNA"/>
</dbReference>
<evidence type="ECO:0000313" key="7">
    <source>
        <dbReference type="EMBL" id="MBB4914807.1"/>
    </source>
</evidence>
<dbReference type="InterPro" id="IPR051611">
    <property type="entry name" value="ECF_transporter_component"/>
</dbReference>
<evidence type="ECO:0000256" key="1">
    <source>
        <dbReference type="ARBA" id="ARBA00004141"/>
    </source>
</evidence>
<feature type="transmembrane region" description="Helical" evidence="6">
    <location>
        <begin position="98"/>
        <end position="119"/>
    </location>
</feature>
<sequence length="246" mass="25508">MTVTPVAVGERSAVAARSRPVLRLDPRTKALLVLATSTVVMAPNGASFVPAALVLGVLLALNEGAWRRAVALPAGAACVAAFAYLLPLAVPHPAVGTFAIMAAYLVRFVVIGGVALHLLSTTSPTELTAALRAARLPRAITVSAAVMLRFLPTIIAEARAVYDAMRLRGIGGWGGMLRHPVLSIERFTVPLIASSLRVAEDLSASALLRGLGSVSRPTAMRPPRFGVADLAAVLVTASLATVTVLR</sequence>
<dbReference type="GO" id="GO:0005886">
    <property type="term" value="C:plasma membrane"/>
    <property type="evidence" value="ECO:0007669"/>
    <property type="project" value="UniProtKB-ARBA"/>
</dbReference>
<accession>A0A7W7QJR8</accession>
<dbReference type="PANTHER" id="PTHR34857:SF2">
    <property type="entry name" value="SLL0384 PROTEIN"/>
    <property type="match status" value="1"/>
</dbReference>
<proteinExistence type="predicted"/>
<protein>
    <submittedName>
        <fullName evidence="7">Energy-coupling factor transport system permease protein</fullName>
    </submittedName>
</protein>
<dbReference type="Pfam" id="PF02361">
    <property type="entry name" value="CbiQ"/>
    <property type="match status" value="1"/>
</dbReference>
<evidence type="ECO:0000313" key="8">
    <source>
        <dbReference type="Proteomes" id="UP000552644"/>
    </source>
</evidence>
<dbReference type="InterPro" id="IPR003339">
    <property type="entry name" value="ABC/ECF_trnsptr_transmembrane"/>
</dbReference>
<keyword evidence="2" id="KW-1003">Cell membrane</keyword>
<evidence type="ECO:0000256" key="2">
    <source>
        <dbReference type="ARBA" id="ARBA00022475"/>
    </source>
</evidence>
<keyword evidence="4 6" id="KW-1133">Transmembrane helix</keyword>
<dbReference type="Proteomes" id="UP000552644">
    <property type="component" value="Unassembled WGS sequence"/>
</dbReference>
<dbReference type="RefSeq" id="WP_221460618.1">
    <property type="nucleotide sequence ID" value="NZ_JACHJP010000002.1"/>
</dbReference>
<comment type="caution">
    <text evidence="7">The sequence shown here is derived from an EMBL/GenBank/DDBJ whole genome shotgun (WGS) entry which is preliminary data.</text>
</comment>
<evidence type="ECO:0000256" key="5">
    <source>
        <dbReference type="ARBA" id="ARBA00023136"/>
    </source>
</evidence>
<keyword evidence="8" id="KW-1185">Reference proteome</keyword>
<dbReference type="PANTHER" id="PTHR34857">
    <property type="entry name" value="SLL0384 PROTEIN"/>
    <property type="match status" value="1"/>
</dbReference>
<organism evidence="7 8">
    <name type="scientific">Streptosporangium saharense</name>
    <dbReference type="NCBI Taxonomy" id="1706840"/>
    <lineage>
        <taxon>Bacteria</taxon>
        <taxon>Bacillati</taxon>
        <taxon>Actinomycetota</taxon>
        <taxon>Actinomycetes</taxon>
        <taxon>Streptosporangiales</taxon>
        <taxon>Streptosporangiaceae</taxon>
        <taxon>Streptosporangium</taxon>
    </lineage>
</organism>
<gene>
    <name evidence="7" type="ORF">FHS44_001892</name>
</gene>
<name>A0A7W7QJR8_9ACTN</name>
<feature type="transmembrane region" description="Helical" evidence="6">
    <location>
        <begin position="31"/>
        <end position="59"/>
    </location>
</feature>
<dbReference type="CDD" id="cd16914">
    <property type="entry name" value="EcfT"/>
    <property type="match status" value="1"/>
</dbReference>